<dbReference type="PANTHER" id="PTHR43108">
    <property type="entry name" value="N-ACETYLGLUCOSAMINE-6-SULFATASE FAMILY MEMBER"/>
    <property type="match status" value="1"/>
</dbReference>
<dbReference type="InterPro" id="IPR000917">
    <property type="entry name" value="Sulfatase_N"/>
</dbReference>
<dbReference type="Pfam" id="PF00884">
    <property type="entry name" value="Sulfatase"/>
    <property type="match status" value="1"/>
</dbReference>
<dbReference type="GO" id="GO:0008449">
    <property type="term" value="F:N-acetylglucosamine-6-sulfatase activity"/>
    <property type="evidence" value="ECO:0007669"/>
    <property type="project" value="TreeGrafter"/>
</dbReference>
<proteinExistence type="inferred from homology"/>
<dbReference type="SUPFAM" id="SSF53649">
    <property type="entry name" value="Alkaline phosphatase-like"/>
    <property type="match status" value="1"/>
</dbReference>
<feature type="domain" description="Sulfatase N-terminal" evidence="6">
    <location>
        <begin position="1"/>
        <end position="347"/>
    </location>
</feature>
<feature type="region of interest" description="Disordered" evidence="5">
    <location>
        <begin position="215"/>
        <end position="240"/>
    </location>
</feature>
<dbReference type="Gene3D" id="3.40.720.10">
    <property type="entry name" value="Alkaline Phosphatase, subunit A"/>
    <property type="match status" value="2"/>
</dbReference>
<dbReference type="Proteomes" id="UP000612055">
    <property type="component" value="Unassembled WGS sequence"/>
</dbReference>
<dbReference type="InterPro" id="IPR017850">
    <property type="entry name" value="Alkaline_phosphatase_core_sf"/>
</dbReference>
<name>A0A836C3N1_9CHLO</name>
<reference evidence="7" key="1">
    <citation type="journal article" date="2020" name="bioRxiv">
        <title>Comparative genomics of Chlamydomonas.</title>
        <authorList>
            <person name="Craig R.J."/>
            <person name="Hasan A.R."/>
            <person name="Ness R.W."/>
            <person name="Keightley P.D."/>
        </authorList>
    </citation>
    <scope>NUCLEOTIDE SEQUENCE</scope>
    <source>
        <strain evidence="7">CCAP 11/70</strain>
    </source>
</reference>
<evidence type="ECO:0000256" key="4">
    <source>
        <dbReference type="ARBA" id="ARBA00023180"/>
    </source>
</evidence>
<evidence type="ECO:0000256" key="1">
    <source>
        <dbReference type="ARBA" id="ARBA00008779"/>
    </source>
</evidence>
<evidence type="ECO:0000313" key="8">
    <source>
        <dbReference type="Proteomes" id="UP000612055"/>
    </source>
</evidence>
<dbReference type="OrthoDB" id="96314at2759"/>
<evidence type="ECO:0000313" key="7">
    <source>
        <dbReference type="EMBL" id="KAG2497998.1"/>
    </source>
</evidence>
<evidence type="ECO:0000256" key="3">
    <source>
        <dbReference type="ARBA" id="ARBA00022801"/>
    </source>
</evidence>
<protein>
    <recommendedName>
        <fullName evidence="6">Sulfatase N-terminal domain-containing protein</fullName>
    </recommendedName>
</protein>
<keyword evidence="8" id="KW-1185">Reference proteome</keyword>
<accession>A0A836C3N1</accession>
<dbReference type="AlphaFoldDB" id="A0A836C3N1"/>
<evidence type="ECO:0000259" key="6">
    <source>
        <dbReference type="Pfam" id="PF00884"/>
    </source>
</evidence>
<keyword evidence="2" id="KW-0732">Signal</keyword>
<keyword evidence="3" id="KW-0378">Hydrolase</keyword>
<sequence length="596" mass="66005">MPLLNSLIADEGLQLRNFAISTSTCCPSRTSMLTGLFTHNHNITANLEPYGGYTKFQKLNLDVRDTWLPTQLQSAGYSTHLIGKFLNEFNAGPGQRCPRGFDVLDALVEPYVYMYYGPAFSKNCGPMVKHGFDEYSTDLIRDKAVEYIRQAATVDKPFFMQLTPIAPHRSCWGGGESEGKMCGGPEPAARHRKSLPTVSLPNSANMLRPLPEEFKKRLADPPASSDGADKRSTTGEDDGADGADMWSYNRFYRARLLSVLSVDEMIQDLVNELYAQNMLDDTYIIYTSDNGYHIGNHAAGQGKVMPWEEDVRVPFFIRGPGIPRGVVSDYQTTMVDVPATIMQLAGAEVPGSWDGYPIPFHRIMPDIYTPRLSAAPYDFPVPGASAPYIRDAQPIEMWIYKPGAVFNFVNYRSVRVCTSYLAFGSPSDYRWAMARASNGSAQAGSTIGLGNLLFSAASRREAGDTMGIDLDRLIDDGNDGWGQGTTGTCYKYTSWCWGGKELYDLALDPAEIDSRIDDPRAARLVGRLDALMAVIGHCRGDRCREAYSAIVGEKGVLNLQQLMNPKYDAVLDNLPSFRFRGCGAAYKADEITWYRD</sequence>
<dbReference type="PROSITE" id="PS00523">
    <property type="entry name" value="SULFATASE_1"/>
    <property type="match status" value="1"/>
</dbReference>
<dbReference type="CDD" id="cd16147">
    <property type="entry name" value="G6S"/>
    <property type="match status" value="1"/>
</dbReference>
<evidence type="ECO:0000256" key="2">
    <source>
        <dbReference type="ARBA" id="ARBA00022729"/>
    </source>
</evidence>
<keyword evidence="4" id="KW-0325">Glycoprotein</keyword>
<dbReference type="InterPro" id="IPR024607">
    <property type="entry name" value="Sulfatase_CS"/>
</dbReference>
<evidence type="ECO:0000256" key="5">
    <source>
        <dbReference type="SAM" id="MobiDB-lite"/>
    </source>
</evidence>
<organism evidence="7 8">
    <name type="scientific">Edaphochlamys debaryana</name>
    <dbReference type="NCBI Taxonomy" id="47281"/>
    <lineage>
        <taxon>Eukaryota</taxon>
        <taxon>Viridiplantae</taxon>
        <taxon>Chlorophyta</taxon>
        <taxon>core chlorophytes</taxon>
        <taxon>Chlorophyceae</taxon>
        <taxon>CS clade</taxon>
        <taxon>Chlamydomonadales</taxon>
        <taxon>Chlamydomonadales incertae sedis</taxon>
        <taxon>Edaphochlamys</taxon>
    </lineage>
</organism>
<comment type="similarity">
    <text evidence="1">Belongs to the sulfatase family.</text>
</comment>
<dbReference type="PROSITE" id="PS00149">
    <property type="entry name" value="SULFATASE_2"/>
    <property type="match status" value="1"/>
</dbReference>
<comment type="caution">
    <text evidence="7">The sequence shown here is derived from an EMBL/GenBank/DDBJ whole genome shotgun (WGS) entry which is preliminary data.</text>
</comment>
<dbReference type="EMBL" id="JAEHOE010000012">
    <property type="protein sequence ID" value="KAG2497998.1"/>
    <property type="molecule type" value="Genomic_DNA"/>
</dbReference>
<dbReference type="PANTHER" id="PTHR43108:SF8">
    <property type="entry name" value="SD21168P"/>
    <property type="match status" value="1"/>
</dbReference>
<gene>
    <name evidence="7" type="ORF">HYH03_004257</name>
</gene>
<dbReference type="GO" id="GO:0005539">
    <property type="term" value="F:glycosaminoglycan binding"/>
    <property type="evidence" value="ECO:0007669"/>
    <property type="project" value="TreeGrafter"/>
</dbReference>